<dbReference type="InterPro" id="IPR050490">
    <property type="entry name" value="Bact_solute-bd_prot1"/>
</dbReference>
<feature type="region of interest" description="Disordered" evidence="1">
    <location>
        <begin position="30"/>
        <end position="62"/>
    </location>
</feature>
<dbReference type="PANTHER" id="PTHR43649">
    <property type="entry name" value="ARABINOSE-BINDING PROTEIN-RELATED"/>
    <property type="match status" value="1"/>
</dbReference>
<evidence type="ECO:0000313" key="4">
    <source>
        <dbReference type="Proteomes" id="UP000665561"/>
    </source>
</evidence>
<sequence>MTKRFRFTLTMCIMIGLLAMLSACGSAANDSQGAGNVADKGGNAAQNAANAPEDAPPAEEPAKEVDLTWVGWSGSDKPWIPIIQHMMDTWNTANPKEQVSWLGWPWDQTLQQILVRNQSKQAMDIGQTDLGWLKTLADSGALADLGQLFDKQWLADNFEPSALDAGRIDGVLYALPWTMSATSMVNNPTLLKKAGITSSPATIAEFEADLGKLKALGPDIVPYGMLTKSASASNDIQVWLKVFGGDVFDDAGNIILNNAAGVKTLDWYKSLLAKGYVKMDMARADARNLYMQDKVGFYEDSILAKGLELTNGVAEADVTKHLVPIPRPVVNQGDKTLDKMWGHHLVVFNNSPNKQQAADFIKQIVGKDNSLYYFQNGGLLPTMKSAIADPIVQNDPTSSKFLEITKNSTSVDTDAYNQKAALDNIIVEEFQAAMLDKKSSQQALDDAASRIAAELKK</sequence>
<dbReference type="EMBL" id="JAAAMV010000014">
    <property type="protein sequence ID" value="NBD25710.1"/>
    <property type="molecule type" value="Genomic_DNA"/>
</dbReference>
<evidence type="ECO:0000256" key="1">
    <source>
        <dbReference type="SAM" id="MobiDB-lite"/>
    </source>
</evidence>
<reference evidence="3 4" key="1">
    <citation type="submission" date="2020-01" db="EMBL/GenBank/DDBJ databases">
        <title>Paenibacillus soybeanensis sp. nov. isolated from the nodules of soybean (Glycine max(L.) Merr).</title>
        <authorList>
            <person name="Wang H."/>
        </authorList>
    </citation>
    <scope>NUCLEOTIDE SEQUENCE [LARGE SCALE GENOMIC DNA]</scope>
    <source>
        <strain evidence="3 4">T1</strain>
    </source>
</reference>
<evidence type="ECO:0000313" key="3">
    <source>
        <dbReference type="EMBL" id="NBD25710.1"/>
    </source>
</evidence>
<dbReference type="PANTHER" id="PTHR43649:SF12">
    <property type="entry name" value="DIACETYLCHITOBIOSE BINDING PROTEIN DASA"/>
    <property type="match status" value="1"/>
</dbReference>
<feature type="signal peptide" evidence="2">
    <location>
        <begin position="1"/>
        <end position="27"/>
    </location>
</feature>
<evidence type="ECO:0000256" key="2">
    <source>
        <dbReference type="SAM" id="SignalP"/>
    </source>
</evidence>
<dbReference type="RefSeq" id="WP_161744522.1">
    <property type="nucleotide sequence ID" value="NZ_JAAAMV010000014.1"/>
</dbReference>
<comment type="caution">
    <text evidence="3">The sequence shown here is derived from an EMBL/GenBank/DDBJ whole genome shotgun (WGS) entry which is preliminary data.</text>
</comment>
<name>A0ABW9XSR2_9BACL</name>
<dbReference type="SUPFAM" id="SSF53850">
    <property type="entry name" value="Periplasmic binding protein-like II"/>
    <property type="match status" value="1"/>
</dbReference>
<protein>
    <submittedName>
        <fullName evidence="3">Extracellular solute-binding protein</fullName>
    </submittedName>
</protein>
<keyword evidence="4" id="KW-1185">Reference proteome</keyword>
<dbReference type="Gene3D" id="3.40.190.10">
    <property type="entry name" value="Periplasmic binding protein-like II"/>
    <property type="match status" value="1"/>
</dbReference>
<dbReference type="Pfam" id="PF13416">
    <property type="entry name" value="SBP_bac_8"/>
    <property type="match status" value="1"/>
</dbReference>
<dbReference type="Proteomes" id="UP000665561">
    <property type="component" value="Unassembled WGS sequence"/>
</dbReference>
<feature type="chain" id="PRO_5045774647" evidence="2">
    <location>
        <begin position="28"/>
        <end position="457"/>
    </location>
</feature>
<feature type="compositionally biased region" description="Low complexity" evidence="1">
    <location>
        <begin position="38"/>
        <end position="53"/>
    </location>
</feature>
<dbReference type="PROSITE" id="PS51257">
    <property type="entry name" value="PROKAR_LIPOPROTEIN"/>
    <property type="match status" value="1"/>
</dbReference>
<gene>
    <name evidence="3" type="ORF">GT019_17700</name>
</gene>
<organism evidence="3 4">
    <name type="scientific">Paenibacillus glycinis</name>
    <dbReference type="NCBI Taxonomy" id="2697035"/>
    <lineage>
        <taxon>Bacteria</taxon>
        <taxon>Bacillati</taxon>
        <taxon>Bacillota</taxon>
        <taxon>Bacilli</taxon>
        <taxon>Bacillales</taxon>
        <taxon>Paenibacillaceae</taxon>
        <taxon>Paenibacillus</taxon>
    </lineage>
</organism>
<accession>A0ABW9XSR2</accession>
<dbReference type="InterPro" id="IPR006059">
    <property type="entry name" value="SBP"/>
</dbReference>
<keyword evidence="2" id="KW-0732">Signal</keyword>
<proteinExistence type="predicted"/>